<dbReference type="GO" id="GO:0005829">
    <property type="term" value="C:cytosol"/>
    <property type="evidence" value="ECO:0007669"/>
    <property type="project" value="TreeGrafter"/>
</dbReference>
<dbReference type="GO" id="GO:0003700">
    <property type="term" value="F:DNA-binding transcription factor activity"/>
    <property type="evidence" value="ECO:0007669"/>
    <property type="project" value="InterPro"/>
</dbReference>
<dbReference type="PROSITE" id="PS01124">
    <property type="entry name" value="HTH_ARAC_FAMILY_2"/>
    <property type="match status" value="1"/>
</dbReference>
<dbReference type="PANTHER" id="PTHR47894:SF1">
    <property type="entry name" value="HTH-TYPE TRANSCRIPTIONAL REGULATOR VQSM"/>
    <property type="match status" value="1"/>
</dbReference>
<dbReference type="InterPro" id="IPR009057">
    <property type="entry name" value="Homeodomain-like_sf"/>
</dbReference>
<dbReference type="SUPFAM" id="SSF46689">
    <property type="entry name" value="Homeodomain-like"/>
    <property type="match status" value="1"/>
</dbReference>
<evidence type="ECO:0000256" key="1">
    <source>
        <dbReference type="ARBA" id="ARBA00023015"/>
    </source>
</evidence>
<dbReference type="PRINTS" id="PR00032">
    <property type="entry name" value="HTHARAC"/>
</dbReference>
<protein>
    <submittedName>
        <fullName evidence="5">Helix-turn-helix domain-containing protein</fullName>
    </submittedName>
</protein>
<accession>A0AAE9VMD8</accession>
<keyword evidence="2" id="KW-0238">DNA-binding</keyword>
<keyword evidence="6" id="KW-1185">Reference proteome</keyword>
<feature type="domain" description="HTH araC/xylS-type" evidence="4">
    <location>
        <begin position="1"/>
        <end position="97"/>
    </location>
</feature>
<gene>
    <name evidence="5" type="ORF">O6P33_10295</name>
</gene>
<dbReference type="Proteomes" id="UP001212189">
    <property type="component" value="Chromosome"/>
</dbReference>
<name>A0AAE9VMD8_9GAMM</name>
<dbReference type="Gene3D" id="1.10.10.60">
    <property type="entry name" value="Homeodomain-like"/>
    <property type="match status" value="1"/>
</dbReference>
<organism evidence="5 6">
    <name type="scientific">Denitrificimonas caeni</name>
    <dbReference type="NCBI Taxonomy" id="521720"/>
    <lineage>
        <taxon>Bacteria</taxon>
        <taxon>Pseudomonadati</taxon>
        <taxon>Pseudomonadota</taxon>
        <taxon>Gammaproteobacteria</taxon>
        <taxon>Pseudomonadales</taxon>
        <taxon>Pseudomonadaceae</taxon>
        <taxon>Denitrificimonas</taxon>
    </lineage>
</organism>
<keyword evidence="3" id="KW-0804">Transcription</keyword>
<dbReference type="RefSeq" id="WP_269817694.1">
    <property type="nucleotide sequence ID" value="NZ_CP114976.1"/>
</dbReference>
<reference evidence="5 6" key="1">
    <citation type="submission" date="2022-12" db="EMBL/GenBank/DDBJ databases">
        <title>Coexistence and Characterization of a Novel Tigecycline Resistance gene tet(X) variant and blaNDM-1 in a Pseudomonas caeni Isolate of Chicken Origin.</title>
        <authorList>
            <person name="Lu X."/>
            <person name="Zhang L."/>
            <person name="Li R."/>
            <person name="Wang Z."/>
        </authorList>
    </citation>
    <scope>NUCLEOTIDE SEQUENCE [LARGE SCALE GENOMIC DNA]</scope>
    <source>
        <strain evidence="5 6">CE14</strain>
    </source>
</reference>
<dbReference type="InterPro" id="IPR020449">
    <property type="entry name" value="Tscrpt_reg_AraC-type_HTH"/>
</dbReference>
<sequence length="100" mass="11510">MSQAIAEILASRVPRQEDVAQHCALSLRTLQRRLHEAGSSYQQLLDEVRFTQAKTQLSSTQKPLHSIAEQLGFIEPRSFFRFFKRRAGVTPGQYREQHKA</sequence>
<evidence type="ECO:0000313" key="6">
    <source>
        <dbReference type="Proteomes" id="UP001212189"/>
    </source>
</evidence>
<evidence type="ECO:0000256" key="2">
    <source>
        <dbReference type="ARBA" id="ARBA00023125"/>
    </source>
</evidence>
<dbReference type="AlphaFoldDB" id="A0AAE9VMD8"/>
<evidence type="ECO:0000256" key="3">
    <source>
        <dbReference type="ARBA" id="ARBA00023163"/>
    </source>
</evidence>
<dbReference type="KEGG" id="dce:O6P33_10295"/>
<keyword evidence="1" id="KW-0805">Transcription regulation</keyword>
<dbReference type="Pfam" id="PF12833">
    <property type="entry name" value="HTH_18"/>
    <property type="match status" value="1"/>
</dbReference>
<dbReference type="EMBL" id="CP114976">
    <property type="protein sequence ID" value="WBE24750.1"/>
    <property type="molecule type" value="Genomic_DNA"/>
</dbReference>
<evidence type="ECO:0000313" key="5">
    <source>
        <dbReference type="EMBL" id="WBE24750.1"/>
    </source>
</evidence>
<dbReference type="PANTHER" id="PTHR47894">
    <property type="entry name" value="HTH-TYPE TRANSCRIPTIONAL REGULATOR GADX"/>
    <property type="match status" value="1"/>
</dbReference>
<dbReference type="InterPro" id="IPR018060">
    <property type="entry name" value="HTH_AraC"/>
</dbReference>
<proteinExistence type="predicted"/>
<evidence type="ECO:0000259" key="4">
    <source>
        <dbReference type="PROSITE" id="PS01124"/>
    </source>
</evidence>
<dbReference type="SMART" id="SM00342">
    <property type="entry name" value="HTH_ARAC"/>
    <property type="match status" value="1"/>
</dbReference>
<dbReference type="GO" id="GO:0000976">
    <property type="term" value="F:transcription cis-regulatory region binding"/>
    <property type="evidence" value="ECO:0007669"/>
    <property type="project" value="TreeGrafter"/>
</dbReference>